<name>A0ABU1TWZ0_9BACL</name>
<keyword evidence="3" id="KW-1185">Reference proteome</keyword>
<gene>
    <name evidence="2" type="ORF">J2X07_000665</name>
</gene>
<keyword evidence="1" id="KW-0472">Membrane</keyword>
<comment type="caution">
    <text evidence="2">The sequence shown here is derived from an EMBL/GenBank/DDBJ whole genome shotgun (WGS) entry which is preliminary data.</text>
</comment>
<proteinExistence type="predicted"/>
<protein>
    <submittedName>
        <fullName evidence="2">Uncharacterized protein</fullName>
    </submittedName>
</protein>
<reference evidence="2 3" key="1">
    <citation type="submission" date="2023-07" db="EMBL/GenBank/DDBJ databases">
        <title>Sorghum-associated microbial communities from plants grown in Nebraska, USA.</title>
        <authorList>
            <person name="Schachtman D."/>
        </authorList>
    </citation>
    <scope>NUCLEOTIDE SEQUENCE [LARGE SCALE GENOMIC DNA]</scope>
    <source>
        <strain evidence="2 3">BE211</strain>
    </source>
</reference>
<sequence>MSAEVRHNIHKVKIQVIKLGSALGYFSALVSVSASAAAVVAVVDAEVAVDVLVVPAVVDAEVAVADVAAAEDIADVGQTVVTEAAVVNLSQECIII</sequence>
<evidence type="ECO:0000313" key="2">
    <source>
        <dbReference type="EMBL" id="MDR7071690.1"/>
    </source>
</evidence>
<feature type="transmembrane region" description="Helical" evidence="1">
    <location>
        <begin position="21"/>
        <end position="43"/>
    </location>
</feature>
<dbReference type="RefSeq" id="WP_310256377.1">
    <property type="nucleotide sequence ID" value="NZ_JAVDWA010000001.1"/>
</dbReference>
<evidence type="ECO:0000313" key="3">
    <source>
        <dbReference type="Proteomes" id="UP001258181"/>
    </source>
</evidence>
<dbReference type="Proteomes" id="UP001258181">
    <property type="component" value="Unassembled WGS sequence"/>
</dbReference>
<evidence type="ECO:0000256" key="1">
    <source>
        <dbReference type="SAM" id="Phobius"/>
    </source>
</evidence>
<organism evidence="2 3">
    <name type="scientific">Fictibacillus barbaricus</name>
    <dbReference type="NCBI Taxonomy" id="182136"/>
    <lineage>
        <taxon>Bacteria</taxon>
        <taxon>Bacillati</taxon>
        <taxon>Bacillota</taxon>
        <taxon>Bacilli</taxon>
        <taxon>Bacillales</taxon>
        <taxon>Fictibacillaceae</taxon>
        <taxon>Fictibacillus</taxon>
    </lineage>
</organism>
<keyword evidence="1" id="KW-0812">Transmembrane</keyword>
<dbReference type="EMBL" id="JAVDWA010000001">
    <property type="protein sequence ID" value="MDR7071690.1"/>
    <property type="molecule type" value="Genomic_DNA"/>
</dbReference>
<keyword evidence="1" id="KW-1133">Transmembrane helix</keyword>
<accession>A0ABU1TWZ0</accession>